<gene>
    <name evidence="1" type="ORF">E2C01_044580</name>
</gene>
<sequence length="66" mass="7621">MDELSLDCNQTNLFISERKQCCDSGTLQRAQRSLRLTQGRHITSAVWYHFLPLTHFPQASEERPGT</sequence>
<accession>A0A5B7FSI7</accession>
<protein>
    <submittedName>
        <fullName evidence="1">Uncharacterized protein</fullName>
    </submittedName>
</protein>
<evidence type="ECO:0000313" key="2">
    <source>
        <dbReference type="Proteomes" id="UP000324222"/>
    </source>
</evidence>
<comment type="caution">
    <text evidence="1">The sequence shown here is derived from an EMBL/GenBank/DDBJ whole genome shotgun (WGS) entry which is preliminary data.</text>
</comment>
<dbReference type="AlphaFoldDB" id="A0A5B7FSI7"/>
<name>A0A5B7FSI7_PORTR</name>
<organism evidence="1 2">
    <name type="scientific">Portunus trituberculatus</name>
    <name type="common">Swimming crab</name>
    <name type="synonym">Neptunus trituberculatus</name>
    <dbReference type="NCBI Taxonomy" id="210409"/>
    <lineage>
        <taxon>Eukaryota</taxon>
        <taxon>Metazoa</taxon>
        <taxon>Ecdysozoa</taxon>
        <taxon>Arthropoda</taxon>
        <taxon>Crustacea</taxon>
        <taxon>Multicrustacea</taxon>
        <taxon>Malacostraca</taxon>
        <taxon>Eumalacostraca</taxon>
        <taxon>Eucarida</taxon>
        <taxon>Decapoda</taxon>
        <taxon>Pleocyemata</taxon>
        <taxon>Brachyura</taxon>
        <taxon>Eubrachyura</taxon>
        <taxon>Portunoidea</taxon>
        <taxon>Portunidae</taxon>
        <taxon>Portuninae</taxon>
        <taxon>Portunus</taxon>
    </lineage>
</organism>
<keyword evidence="2" id="KW-1185">Reference proteome</keyword>
<reference evidence="1 2" key="1">
    <citation type="submission" date="2019-05" db="EMBL/GenBank/DDBJ databases">
        <title>Another draft genome of Portunus trituberculatus and its Hox gene families provides insights of decapod evolution.</title>
        <authorList>
            <person name="Jeong J.-H."/>
            <person name="Song I."/>
            <person name="Kim S."/>
            <person name="Choi T."/>
            <person name="Kim D."/>
            <person name="Ryu S."/>
            <person name="Kim W."/>
        </authorList>
    </citation>
    <scope>NUCLEOTIDE SEQUENCE [LARGE SCALE GENOMIC DNA]</scope>
    <source>
        <tissue evidence="1">Muscle</tissue>
    </source>
</reference>
<evidence type="ECO:0000313" key="1">
    <source>
        <dbReference type="EMBL" id="MPC50750.1"/>
    </source>
</evidence>
<dbReference type="EMBL" id="VSRR010009709">
    <property type="protein sequence ID" value="MPC50750.1"/>
    <property type="molecule type" value="Genomic_DNA"/>
</dbReference>
<dbReference type="Proteomes" id="UP000324222">
    <property type="component" value="Unassembled WGS sequence"/>
</dbReference>
<proteinExistence type="predicted"/>